<dbReference type="RefSeq" id="WP_114076367.1">
    <property type="nucleotide sequence ID" value="NZ_CP030918.1"/>
</dbReference>
<dbReference type="KEGG" id="pars:DRW48_10415"/>
<dbReference type="EMBL" id="CP030918">
    <property type="protein sequence ID" value="AXC50048.1"/>
    <property type="molecule type" value="Genomic_DNA"/>
</dbReference>
<keyword evidence="3" id="KW-1185">Reference proteome</keyword>
<gene>
    <name evidence="2" type="ORF">DRW48_10415</name>
</gene>
<evidence type="ECO:0000256" key="1">
    <source>
        <dbReference type="SAM" id="MobiDB-lite"/>
    </source>
</evidence>
<protein>
    <submittedName>
        <fullName evidence="2">Uncharacterized protein</fullName>
    </submittedName>
</protein>
<dbReference type="Proteomes" id="UP000252023">
    <property type="component" value="Chromosome"/>
</dbReference>
<sequence>MRAGLVLEDRGEVNAETGRRVNPNKVYGARRVDMLEVWHRRGVISTAGFTAAEKLRDAFEGTQRGPGWPENDRVQSSPKPDHAVTIQVDRISRYAKLAAYVTREDWPIVEACVLDGRTPAAIRGFRGKGYQTGLVALHDALDRMACAMGS</sequence>
<evidence type="ECO:0000313" key="3">
    <source>
        <dbReference type="Proteomes" id="UP000252023"/>
    </source>
</evidence>
<proteinExistence type="predicted"/>
<dbReference type="OrthoDB" id="7770673at2"/>
<reference evidence="3" key="1">
    <citation type="submission" date="2018-07" db="EMBL/GenBank/DDBJ databases">
        <title>Genome sequencing of Paracoccus sp. SC2-6.</title>
        <authorList>
            <person name="Heo J."/>
            <person name="Kim S.-J."/>
            <person name="Kwon S.-W."/>
        </authorList>
    </citation>
    <scope>NUCLEOTIDE SEQUENCE [LARGE SCALE GENOMIC DNA]</scope>
    <source>
        <strain evidence="3">SC2-6</strain>
    </source>
</reference>
<organism evidence="2 3">
    <name type="scientific">Paracoccus suum</name>
    <dbReference type="NCBI Taxonomy" id="2259340"/>
    <lineage>
        <taxon>Bacteria</taxon>
        <taxon>Pseudomonadati</taxon>
        <taxon>Pseudomonadota</taxon>
        <taxon>Alphaproteobacteria</taxon>
        <taxon>Rhodobacterales</taxon>
        <taxon>Paracoccaceae</taxon>
        <taxon>Paracoccus</taxon>
    </lineage>
</organism>
<evidence type="ECO:0000313" key="2">
    <source>
        <dbReference type="EMBL" id="AXC50048.1"/>
    </source>
</evidence>
<feature type="region of interest" description="Disordered" evidence="1">
    <location>
        <begin position="60"/>
        <end position="80"/>
    </location>
</feature>
<accession>A0A344PKZ3</accession>
<dbReference type="AlphaFoldDB" id="A0A344PKZ3"/>
<name>A0A344PKZ3_9RHOB</name>